<dbReference type="VEuPathDB" id="FungiDB:RhiirA1_541993"/>
<dbReference type="Proteomes" id="UP000232722">
    <property type="component" value="Unassembled WGS sequence"/>
</dbReference>
<evidence type="ECO:0000313" key="2">
    <source>
        <dbReference type="EMBL" id="PKC00071.1"/>
    </source>
</evidence>
<gene>
    <name evidence="2" type="ORF">RhiirA5_264075</name>
</gene>
<proteinExistence type="predicted"/>
<dbReference type="PANTHER" id="PTHR46564:SF1">
    <property type="entry name" value="TRANSPOSASE"/>
    <property type="match status" value="1"/>
</dbReference>
<dbReference type="VEuPathDB" id="FungiDB:FUN_007522"/>
<sequence>SEQLIFIDEIAKDERTLTRLYGYSPINTRVKKNVVFVRGKRYTIILSFGFARNTTVDIMEGSCDKERFRIFVLTQLLPQMNPYPAKHSVLVMDNARIHHDDNLVTAIENIG</sequence>
<name>A0A2N0NZQ9_9GLOM</name>
<evidence type="ECO:0000313" key="3">
    <source>
        <dbReference type="Proteomes" id="UP000232722"/>
    </source>
</evidence>
<reference evidence="2 3" key="1">
    <citation type="submission" date="2016-04" db="EMBL/GenBank/DDBJ databases">
        <title>Genome analyses suggest a sexual origin of heterokaryosis in a supposedly ancient asexual fungus.</title>
        <authorList>
            <person name="Ropars J."/>
            <person name="Sedzielewska K."/>
            <person name="Noel J."/>
            <person name="Charron P."/>
            <person name="Farinelli L."/>
            <person name="Marton T."/>
            <person name="Kruger M."/>
            <person name="Pelin A."/>
            <person name="Brachmann A."/>
            <person name="Corradi N."/>
        </authorList>
    </citation>
    <scope>NUCLEOTIDE SEQUENCE [LARGE SCALE GENOMIC DNA]</scope>
    <source>
        <strain evidence="2 3">A5</strain>
    </source>
</reference>
<organism evidence="2 3">
    <name type="scientific">Rhizophagus irregularis</name>
    <dbReference type="NCBI Taxonomy" id="588596"/>
    <lineage>
        <taxon>Eukaryota</taxon>
        <taxon>Fungi</taxon>
        <taxon>Fungi incertae sedis</taxon>
        <taxon>Mucoromycota</taxon>
        <taxon>Glomeromycotina</taxon>
        <taxon>Glomeromycetes</taxon>
        <taxon>Glomerales</taxon>
        <taxon>Glomeraceae</taxon>
        <taxon>Rhizophagus</taxon>
    </lineage>
</organism>
<dbReference type="AlphaFoldDB" id="A0A2N0NZQ9"/>
<dbReference type="PANTHER" id="PTHR46564">
    <property type="entry name" value="TRANSPOSASE"/>
    <property type="match status" value="1"/>
</dbReference>
<dbReference type="InterPro" id="IPR038717">
    <property type="entry name" value="Tc1-like_DDE_dom"/>
</dbReference>
<dbReference type="InterPro" id="IPR036397">
    <property type="entry name" value="RNaseH_sf"/>
</dbReference>
<feature type="non-terminal residue" evidence="2">
    <location>
        <position position="1"/>
    </location>
</feature>
<dbReference type="GO" id="GO:0003676">
    <property type="term" value="F:nucleic acid binding"/>
    <property type="evidence" value="ECO:0007669"/>
    <property type="project" value="InterPro"/>
</dbReference>
<dbReference type="Gene3D" id="3.30.420.10">
    <property type="entry name" value="Ribonuclease H-like superfamily/Ribonuclease H"/>
    <property type="match status" value="1"/>
</dbReference>
<dbReference type="EMBL" id="LLXJ01001982">
    <property type="protein sequence ID" value="PKC00071.1"/>
    <property type="molecule type" value="Genomic_DNA"/>
</dbReference>
<dbReference type="VEuPathDB" id="FungiDB:RhiirFUN_000002"/>
<feature type="non-terminal residue" evidence="2">
    <location>
        <position position="111"/>
    </location>
</feature>
<comment type="caution">
    <text evidence="2">The sequence shown here is derived from an EMBL/GenBank/DDBJ whole genome shotgun (WGS) entry which is preliminary data.</text>
</comment>
<dbReference type="Pfam" id="PF13358">
    <property type="entry name" value="DDE_3"/>
    <property type="match status" value="1"/>
</dbReference>
<evidence type="ECO:0000259" key="1">
    <source>
        <dbReference type="Pfam" id="PF13358"/>
    </source>
</evidence>
<reference evidence="2 3" key="2">
    <citation type="submission" date="2017-09" db="EMBL/GenBank/DDBJ databases">
        <title>Extensive intraspecific genome diversity in a model arbuscular mycorrhizal fungus.</title>
        <authorList>
            <person name="Chen E.C."/>
            <person name="Morin E."/>
            <person name="Beaudet D."/>
            <person name="Noel J."/>
            <person name="Ndikumana S."/>
            <person name="Charron P."/>
            <person name="St-Onge C."/>
            <person name="Giorgi J."/>
            <person name="Grigoriev I.V."/>
            <person name="Roux C."/>
            <person name="Martin F.M."/>
            <person name="Corradi N."/>
        </authorList>
    </citation>
    <scope>NUCLEOTIDE SEQUENCE [LARGE SCALE GENOMIC DNA]</scope>
    <source>
        <strain evidence="2 3">A5</strain>
    </source>
</reference>
<protein>
    <recommendedName>
        <fullName evidence="1">Tc1-like transposase DDE domain-containing protein</fullName>
    </recommendedName>
</protein>
<accession>A0A2N0NZQ9</accession>
<feature type="domain" description="Tc1-like transposase DDE" evidence="1">
    <location>
        <begin position="3"/>
        <end position="109"/>
    </location>
</feature>